<accession>A0A226DVW2</accession>
<feature type="transmembrane region" description="Helical" evidence="1">
    <location>
        <begin position="12"/>
        <end position="31"/>
    </location>
</feature>
<evidence type="ECO:0000313" key="2">
    <source>
        <dbReference type="EMBL" id="OXA48831.1"/>
    </source>
</evidence>
<dbReference type="OrthoDB" id="8297494at2759"/>
<keyword evidence="1" id="KW-0812">Transmembrane</keyword>
<keyword evidence="3" id="KW-1185">Reference proteome</keyword>
<evidence type="ECO:0000256" key="1">
    <source>
        <dbReference type="SAM" id="Phobius"/>
    </source>
</evidence>
<comment type="caution">
    <text evidence="2">The sequence shown here is derived from an EMBL/GenBank/DDBJ whole genome shotgun (WGS) entry which is preliminary data.</text>
</comment>
<sequence length="354" mass="39752">MTKNSAKIRTFRLQTVSHLAYCILTLAHLILTDLPRAKRLQGFAFFCIYFVLLCARWDYGKDVAVAQIINSCMDFEKKLVAGKRSLNENLESKLMKLFLQVTFFSVIATAFAIIGLILLDPCLPPFLLSVRDDCGSITWTSALGAQHLTFLLDTWMAFHVLPGGTLEIIYILFVGIVSMLNYFAVIRGDIQEAQGSAEFETCTKVYRNIQILEKMFNGFLMVYLIPVYMLLLPTLQILTQYVSLMMHDEIPMPSFLIFPLVWLNVFVNNIFVITLASWVNNVSTMTFKEQVRAIVHSGVGTRRSALRKGATACAVLKIKFGSNFIDSATPLVIQNFCLAQTVTLILIGGSKKGR</sequence>
<feature type="transmembrane region" description="Helical" evidence="1">
    <location>
        <begin position="43"/>
        <end position="59"/>
    </location>
</feature>
<dbReference type="AlphaFoldDB" id="A0A226DVW2"/>
<reference evidence="2 3" key="1">
    <citation type="submission" date="2015-12" db="EMBL/GenBank/DDBJ databases">
        <title>The genome of Folsomia candida.</title>
        <authorList>
            <person name="Faddeeva A."/>
            <person name="Derks M.F."/>
            <person name="Anvar Y."/>
            <person name="Smit S."/>
            <person name="Van Straalen N."/>
            <person name="Roelofs D."/>
        </authorList>
    </citation>
    <scope>NUCLEOTIDE SEQUENCE [LARGE SCALE GENOMIC DNA]</scope>
    <source>
        <strain evidence="2 3">VU population</strain>
        <tissue evidence="2">Whole body</tissue>
    </source>
</reference>
<dbReference type="Proteomes" id="UP000198287">
    <property type="component" value="Unassembled WGS sequence"/>
</dbReference>
<dbReference type="EMBL" id="LNIX01000011">
    <property type="protein sequence ID" value="OXA48831.1"/>
    <property type="molecule type" value="Genomic_DNA"/>
</dbReference>
<gene>
    <name evidence="2" type="ORF">Fcan01_16502</name>
</gene>
<name>A0A226DVW2_FOLCA</name>
<proteinExistence type="predicted"/>
<organism evidence="2 3">
    <name type="scientific">Folsomia candida</name>
    <name type="common">Springtail</name>
    <dbReference type="NCBI Taxonomy" id="158441"/>
    <lineage>
        <taxon>Eukaryota</taxon>
        <taxon>Metazoa</taxon>
        <taxon>Ecdysozoa</taxon>
        <taxon>Arthropoda</taxon>
        <taxon>Hexapoda</taxon>
        <taxon>Collembola</taxon>
        <taxon>Entomobryomorpha</taxon>
        <taxon>Isotomoidea</taxon>
        <taxon>Isotomidae</taxon>
        <taxon>Proisotominae</taxon>
        <taxon>Folsomia</taxon>
    </lineage>
</organism>
<feature type="transmembrane region" description="Helical" evidence="1">
    <location>
        <begin position="255"/>
        <end position="279"/>
    </location>
</feature>
<protein>
    <submittedName>
        <fullName evidence="2">Uncharacterized protein</fullName>
    </submittedName>
</protein>
<evidence type="ECO:0000313" key="3">
    <source>
        <dbReference type="Proteomes" id="UP000198287"/>
    </source>
</evidence>
<feature type="transmembrane region" description="Helical" evidence="1">
    <location>
        <begin position="97"/>
        <end position="119"/>
    </location>
</feature>
<keyword evidence="1" id="KW-1133">Transmembrane helix</keyword>
<feature type="transmembrane region" description="Helical" evidence="1">
    <location>
        <begin position="216"/>
        <end position="235"/>
    </location>
</feature>
<keyword evidence="1" id="KW-0472">Membrane</keyword>